<evidence type="ECO:0000313" key="3">
    <source>
        <dbReference type="Proteomes" id="UP000219439"/>
    </source>
</evidence>
<dbReference type="InterPro" id="IPR016176">
    <property type="entry name" value="Cbl-dep_enz_cat"/>
</dbReference>
<dbReference type="InterPro" id="IPR036999">
    <property type="entry name" value="Diol/glycerol_deHase_lsu_sf"/>
</dbReference>
<proteinExistence type="predicted"/>
<dbReference type="RefSeq" id="WP_097151877.1">
    <property type="nucleotide sequence ID" value="NZ_OBEL01000001.1"/>
</dbReference>
<keyword evidence="3" id="KW-1185">Reference proteome</keyword>
<name>A0A285NG59_9HYPH</name>
<dbReference type="GO" id="GO:0016836">
    <property type="term" value="F:hydro-lyase activity"/>
    <property type="evidence" value="ECO:0007669"/>
    <property type="project" value="InterPro"/>
</dbReference>
<accession>A0A285NG59</accession>
<feature type="domain" description="Diol/glycerol dehydratase large subunit" evidence="1">
    <location>
        <begin position="4"/>
        <end position="553"/>
    </location>
</feature>
<protein>
    <submittedName>
        <fullName evidence="2">Glycerol dehydratase, cobalamin-dependent, alpha subunit</fullName>
    </submittedName>
</protein>
<dbReference type="InterPro" id="IPR003208">
    <property type="entry name" value="Dehydtase/Dehydtase_re"/>
</dbReference>
<dbReference type="SUPFAM" id="SSF51703">
    <property type="entry name" value="Cobalamin (vitamin B12)-dependent enzymes"/>
    <property type="match status" value="1"/>
</dbReference>
<dbReference type="InterPro" id="IPR010254">
    <property type="entry name" value="B12-dep_deHydtase_bsu"/>
</dbReference>
<evidence type="ECO:0000259" key="1">
    <source>
        <dbReference type="Pfam" id="PF02286"/>
    </source>
</evidence>
<dbReference type="OrthoDB" id="304739at2"/>
<evidence type="ECO:0000313" key="2">
    <source>
        <dbReference type="EMBL" id="SNZ06866.1"/>
    </source>
</evidence>
<organism evidence="2 3">
    <name type="scientific">Cohaesibacter gelatinilyticus</name>
    <dbReference type="NCBI Taxonomy" id="372072"/>
    <lineage>
        <taxon>Bacteria</taxon>
        <taxon>Pseudomonadati</taxon>
        <taxon>Pseudomonadota</taxon>
        <taxon>Alphaproteobacteria</taxon>
        <taxon>Hyphomicrobiales</taxon>
        <taxon>Cohaesibacteraceae</taxon>
    </lineage>
</organism>
<dbReference type="Gene3D" id="3.40.50.10150">
    <property type="entry name" value="B12-dependent dehydatase associated subunit"/>
    <property type="match status" value="1"/>
</dbReference>
<gene>
    <name evidence="2" type="ORF">SAMN06265368_0564</name>
</gene>
<dbReference type="InterPro" id="IPR003206">
    <property type="entry name" value="Diol/glycerol_deHydtase_lsu"/>
</dbReference>
<dbReference type="NCBIfam" id="NF011979">
    <property type="entry name" value="PRK15444.1"/>
    <property type="match status" value="1"/>
</dbReference>
<sequence>MTQRSKRFAKRAERGINKESYIHELPELGLCVMNSPSDPKPSIKLKDGVIVEMDGRSFDEFDGIDRFIAKYAIDIEQSETSMAQDSQSIARLFVDINVQQKDVRRVLSGCTPAKIVDVMQHLNVVEMMMALQKMRQRLKPANQCHVTNWKENPALLAADAAEAGLRGFAEAETTVRVARYAPFSALALMVGAQVGRPGTLTQISVEEALNLKLAMKGLSSYAETLSVYGTIPSFVDGDDTPWSKGVLASAYASRGVKSRFTTGSGSEALMGHGQGWSMLYLEVRCLLMVKGAGSQGVQNGSISCIALPESLPGGVLGVLAENLIAASLGLEVASGNDALASHSDIRKTAKLMLQFLPGTDFITSGYSLIPKKDNLFGGGNFDGEDLDDWLVLQRDMRVDAGLLPVREDETVAHRRKAALAMQAVFKDLGFPEITDEEVEAAAIAYTSDDMPDRDVVADLAAADDFLNSDLTAINVVKALSEAGFDDVADSVLEMQRQRVLGDYLQTSAIFDEEFNVLSAVNTPNNYQGPGTGFRVEGELWDKIQNLPQVIDPRSLVADEKADAKLTLTPKGEPQAGDENEVVIAVGPAFATSSDETLAKLSHTDVLKAIIAGIESEGANWKVVKVFTSADLAAIGLSGAKVSGSGIGIGLQSKGTALIHKSNLAPLNNLELLSQAPNLTLESYQALGRNAACYAKRKPPHPVPVKIDNTARLRLIVQTTLLHSREVNKIDEDRGLVEMAVSFQ</sequence>
<reference evidence="2 3" key="1">
    <citation type="submission" date="2017-09" db="EMBL/GenBank/DDBJ databases">
        <authorList>
            <person name="Ehlers B."/>
            <person name="Leendertz F.H."/>
        </authorList>
    </citation>
    <scope>NUCLEOTIDE SEQUENCE [LARGE SCALE GENOMIC DNA]</scope>
    <source>
        <strain evidence="2 3">DSM 18289</strain>
    </source>
</reference>
<dbReference type="Proteomes" id="UP000219439">
    <property type="component" value="Unassembled WGS sequence"/>
</dbReference>
<dbReference type="Pfam" id="PF02288">
    <property type="entry name" value="Dehydratase_MU"/>
    <property type="match status" value="1"/>
</dbReference>
<dbReference type="SUPFAM" id="SSF52968">
    <property type="entry name" value="B12-dependent dehydatase associated subunit"/>
    <property type="match status" value="1"/>
</dbReference>
<dbReference type="Pfam" id="PF02286">
    <property type="entry name" value="Dehydratase_LU"/>
    <property type="match status" value="1"/>
</dbReference>
<dbReference type="EMBL" id="OBEL01000001">
    <property type="protein sequence ID" value="SNZ06866.1"/>
    <property type="molecule type" value="Genomic_DNA"/>
</dbReference>
<dbReference type="AlphaFoldDB" id="A0A285NG59"/>
<dbReference type="GO" id="GO:0031419">
    <property type="term" value="F:cobalamin binding"/>
    <property type="evidence" value="ECO:0007669"/>
    <property type="project" value="InterPro"/>
</dbReference>
<dbReference type="Gene3D" id="3.20.20.350">
    <property type="entry name" value="Diol/glycerol dehydratase, large subunit"/>
    <property type="match status" value="1"/>
</dbReference>